<name>A0A1X2GV95_9FUNG</name>
<accession>A0A1X2GV95</accession>
<organism evidence="1 2">
    <name type="scientific">Hesseltinella vesiculosa</name>
    <dbReference type="NCBI Taxonomy" id="101127"/>
    <lineage>
        <taxon>Eukaryota</taxon>
        <taxon>Fungi</taxon>
        <taxon>Fungi incertae sedis</taxon>
        <taxon>Mucoromycota</taxon>
        <taxon>Mucoromycotina</taxon>
        <taxon>Mucoromycetes</taxon>
        <taxon>Mucorales</taxon>
        <taxon>Cunninghamellaceae</taxon>
        <taxon>Hesseltinella</taxon>
    </lineage>
</organism>
<evidence type="ECO:0000313" key="2">
    <source>
        <dbReference type="Proteomes" id="UP000242146"/>
    </source>
</evidence>
<reference evidence="1 2" key="1">
    <citation type="submission" date="2016-07" db="EMBL/GenBank/DDBJ databases">
        <title>Pervasive Adenine N6-methylation of Active Genes in Fungi.</title>
        <authorList>
            <consortium name="DOE Joint Genome Institute"/>
            <person name="Mondo S.J."/>
            <person name="Dannebaum R.O."/>
            <person name="Kuo R.C."/>
            <person name="Labutti K."/>
            <person name="Haridas S."/>
            <person name="Kuo A."/>
            <person name="Salamov A."/>
            <person name="Ahrendt S.R."/>
            <person name="Lipzen A."/>
            <person name="Sullivan W."/>
            <person name="Andreopoulos W.B."/>
            <person name="Clum A."/>
            <person name="Lindquist E."/>
            <person name="Daum C."/>
            <person name="Ramamoorthy G.K."/>
            <person name="Gryganskyi A."/>
            <person name="Culley D."/>
            <person name="Magnuson J.K."/>
            <person name="James T.Y."/>
            <person name="O'Malley M.A."/>
            <person name="Stajich J.E."/>
            <person name="Spatafora J.W."/>
            <person name="Visel A."/>
            <person name="Grigoriev I.V."/>
        </authorList>
    </citation>
    <scope>NUCLEOTIDE SEQUENCE [LARGE SCALE GENOMIC DNA]</scope>
    <source>
        <strain evidence="1 2">NRRL 3301</strain>
    </source>
</reference>
<keyword evidence="2" id="KW-1185">Reference proteome</keyword>
<dbReference type="OrthoDB" id="2282221at2759"/>
<protein>
    <submittedName>
        <fullName evidence="1">Uncharacterized protein</fullName>
    </submittedName>
</protein>
<dbReference type="AlphaFoldDB" id="A0A1X2GV95"/>
<proteinExistence type="predicted"/>
<comment type="caution">
    <text evidence="1">The sequence shown here is derived from an EMBL/GenBank/DDBJ whole genome shotgun (WGS) entry which is preliminary data.</text>
</comment>
<evidence type="ECO:0000313" key="1">
    <source>
        <dbReference type="EMBL" id="ORX61964.1"/>
    </source>
</evidence>
<sequence>MLSLKLMLWSKLSPSSLVTLQLRQRQCQRLFKFMQNRLVEKLGDYVESDEALLAALNSDFRIEPHLLQAMAELHTGAIVLDKEVNLALVCEAYARSKSIDIHAESLNLSLPPTNISSAYPSTLTAGVFDEADGHGTKPKLKVARATRNVFVTMAAPLLRDRQVDVGPSSSPLTLRPSKTRAFYQKNKVGIVLAHVHGRSPLSPLPTISSLRQLTSSFNDPSTFMPWRTSLDCLNNDHQLPATVFTLCDLPHNQGYGTANLSPENLASRLLQAAARAFLDRSKRLDFSTPLHLIKALLKERAEKSLPSTKDGSMPAGVAEMLGGLAADELSCPEYVMIETLSLPSDQVRTQRSRRL</sequence>
<dbReference type="EMBL" id="MCGT01000002">
    <property type="protein sequence ID" value="ORX61964.1"/>
    <property type="molecule type" value="Genomic_DNA"/>
</dbReference>
<dbReference type="Proteomes" id="UP000242146">
    <property type="component" value="Unassembled WGS sequence"/>
</dbReference>
<gene>
    <name evidence="1" type="ORF">DM01DRAFT_1369885</name>
</gene>